<evidence type="ECO:0000256" key="1">
    <source>
        <dbReference type="ARBA" id="ARBA00004651"/>
    </source>
</evidence>
<evidence type="ECO:0000256" key="2">
    <source>
        <dbReference type="ARBA" id="ARBA00022475"/>
    </source>
</evidence>
<dbReference type="PANTHER" id="PTHR30619:SF1">
    <property type="entry name" value="RECOMBINATION PROTEIN 2"/>
    <property type="match status" value="1"/>
</dbReference>
<keyword evidence="4 7" id="KW-1133">Transmembrane helix</keyword>
<feature type="transmembrane region" description="Helical" evidence="7">
    <location>
        <begin position="410"/>
        <end position="435"/>
    </location>
</feature>
<proteinExistence type="predicted"/>
<evidence type="ECO:0000256" key="7">
    <source>
        <dbReference type="SAM" id="Phobius"/>
    </source>
</evidence>
<feature type="transmembrane region" description="Helical" evidence="7">
    <location>
        <begin position="54"/>
        <end position="71"/>
    </location>
</feature>
<comment type="subcellular location">
    <subcellularLocation>
        <location evidence="1">Cell membrane</location>
        <topology evidence="1">Multi-pass membrane protein</topology>
    </subcellularLocation>
</comment>
<evidence type="ECO:0000313" key="9">
    <source>
        <dbReference type="EMBL" id="MDQ0504407.1"/>
    </source>
</evidence>
<dbReference type="InterPro" id="IPR052159">
    <property type="entry name" value="Competence_DNA_uptake"/>
</dbReference>
<organism evidence="9 10">
    <name type="scientific">Xanthobacter agilis</name>
    <dbReference type="NCBI Taxonomy" id="47492"/>
    <lineage>
        <taxon>Bacteria</taxon>
        <taxon>Pseudomonadati</taxon>
        <taxon>Pseudomonadota</taxon>
        <taxon>Alphaproteobacteria</taxon>
        <taxon>Hyphomicrobiales</taxon>
        <taxon>Xanthobacteraceae</taxon>
        <taxon>Xanthobacter</taxon>
    </lineage>
</organism>
<reference evidence="9 10" key="1">
    <citation type="submission" date="2023-07" db="EMBL/GenBank/DDBJ databases">
        <title>Genomic Encyclopedia of Type Strains, Phase IV (KMG-IV): sequencing the most valuable type-strain genomes for metagenomic binning, comparative biology and taxonomic classification.</title>
        <authorList>
            <person name="Goeker M."/>
        </authorList>
    </citation>
    <scope>NUCLEOTIDE SEQUENCE [LARGE SCALE GENOMIC DNA]</scope>
    <source>
        <strain evidence="9 10">DSM 3770</strain>
    </source>
</reference>
<protein>
    <submittedName>
        <fullName evidence="9">Competence protein ComEC</fullName>
    </submittedName>
</protein>
<dbReference type="Pfam" id="PF03772">
    <property type="entry name" value="Competence"/>
    <property type="match status" value="1"/>
</dbReference>
<evidence type="ECO:0000256" key="6">
    <source>
        <dbReference type="SAM" id="MobiDB-lite"/>
    </source>
</evidence>
<feature type="transmembrane region" description="Helical" evidence="7">
    <location>
        <begin position="77"/>
        <end position="96"/>
    </location>
</feature>
<evidence type="ECO:0000256" key="4">
    <source>
        <dbReference type="ARBA" id="ARBA00022989"/>
    </source>
</evidence>
<dbReference type="EMBL" id="JAUSVY010000002">
    <property type="protein sequence ID" value="MDQ0504407.1"/>
    <property type="molecule type" value="Genomic_DNA"/>
</dbReference>
<accession>A0ABU0LBD5</accession>
<feature type="transmembrane region" description="Helical" evidence="7">
    <location>
        <begin position="340"/>
        <end position="370"/>
    </location>
</feature>
<dbReference type="PANTHER" id="PTHR30619">
    <property type="entry name" value="DNA INTERNALIZATION/COMPETENCE PROTEIN COMEC/REC2"/>
    <property type="match status" value="1"/>
</dbReference>
<evidence type="ECO:0000259" key="8">
    <source>
        <dbReference type="Pfam" id="PF03772"/>
    </source>
</evidence>
<name>A0ABU0LBD5_XANAG</name>
<feature type="domain" description="ComEC/Rec2-related protein" evidence="8">
    <location>
        <begin position="251"/>
        <end position="536"/>
    </location>
</feature>
<sequence length="727" mass="75713">MAGLRFDPLWRSLVRRLGADLAAEAEQGRLVLWLPVAFMGGILAYFGAPREPSLVAALALTAMLAVAAAAARRHAVAIGVFAGLCAFSAGFSAGGVRTTLMMHEVLLRAPSFPVRLNGYVERREQRVNSDRILLRLDPGPIRGLDGPIGLVRLSLKRGTAPPVGTHITQLTRLLPPLGPAMPGAHDFGRAPWFQGIDAVGFGLGRPKPTPAAATPPPSVSVARAVDEIRAALGARIRAVLRGTPAEIAVALVAGDRSAIPPQVEESMRVSGLTHILSISGLHMALVAGTLFALARGALALVPALALGWPIKAVAAVLALAGSAFYLMLSGNDVPAQRSFVMTALVLSGVLVGRRALTLRTIAVAAVVVLAFTPEAVLDPGPQMSFAATLALVAAYERLQPLRALPRPDGLAARIAMMPVAFAAGIVVTALIAGFASGPYGAFHFQRFAPYGVLANLAAMPAVSLLVMPFGLIGVLLMPFGWDSLAWPVMGAGIDIMLAVSDHVAALPGANGRIDTVNATALFWFTVALLALCLLRGLPSLIAAPPLIAAILLCGAPPRPAVLIAPNAMTVAVRGADGRLSVVGGRAQRVVVEQWLTREGDVRSARAPELERGFTCDPLGCVAPLPGGGTLAVSRRAEGLAADCLDARIVVTSDAPPKGCPARVVTSTELERTGTLAFVLDEGTLREQPARNPAVQRPWMPRLPPLPLEDADRSPDRSATESDDAVAE</sequence>
<keyword evidence="3 7" id="KW-0812">Transmembrane</keyword>
<keyword evidence="5 7" id="KW-0472">Membrane</keyword>
<feature type="compositionally biased region" description="Basic and acidic residues" evidence="6">
    <location>
        <begin position="709"/>
        <end position="719"/>
    </location>
</feature>
<keyword evidence="2" id="KW-1003">Cell membrane</keyword>
<evidence type="ECO:0000256" key="3">
    <source>
        <dbReference type="ARBA" id="ARBA00022692"/>
    </source>
</evidence>
<feature type="transmembrane region" description="Helical" evidence="7">
    <location>
        <begin position="520"/>
        <end position="537"/>
    </location>
</feature>
<evidence type="ECO:0000256" key="5">
    <source>
        <dbReference type="ARBA" id="ARBA00023136"/>
    </source>
</evidence>
<feature type="transmembrane region" description="Helical" evidence="7">
    <location>
        <begin position="483"/>
        <end position="500"/>
    </location>
</feature>
<dbReference type="InterPro" id="IPR004477">
    <property type="entry name" value="ComEC_N"/>
</dbReference>
<dbReference type="NCBIfam" id="TIGR00360">
    <property type="entry name" value="ComEC_N-term"/>
    <property type="match status" value="1"/>
</dbReference>
<feature type="transmembrane region" description="Helical" evidence="7">
    <location>
        <begin position="30"/>
        <end position="47"/>
    </location>
</feature>
<dbReference type="Proteomes" id="UP001241747">
    <property type="component" value="Unassembled WGS sequence"/>
</dbReference>
<comment type="caution">
    <text evidence="9">The sequence shown here is derived from an EMBL/GenBank/DDBJ whole genome shotgun (WGS) entry which is preliminary data.</text>
</comment>
<dbReference type="RefSeq" id="WP_307499887.1">
    <property type="nucleotide sequence ID" value="NZ_JAUSVY010000002.1"/>
</dbReference>
<feature type="transmembrane region" description="Helical" evidence="7">
    <location>
        <begin position="306"/>
        <end position="328"/>
    </location>
</feature>
<gene>
    <name evidence="9" type="ORF">QOZ94_001181</name>
</gene>
<evidence type="ECO:0000313" key="10">
    <source>
        <dbReference type="Proteomes" id="UP001241747"/>
    </source>
</evidence>
<keyword evidence="10" id="KW-1185">Reference proteome</keyword>
<feature type="region of interest" description="Disordered" evidence="6">
    <location>
        <begin position="683"/>
        <end position="727"/>
    </location>
</feature>
<feature type="transmembrane region" description="Helical" evidence="7">
    <location>
        <begin position="447"/>
        <end position="476"/>
    </location>
</feature>
<feature type="transmembrane region" description="Helical" evidence="7">
    <location>
        <begin position="275"/>
        <end position="294"/>
    </location>
</feature>